<reference evidence="7" key="1">
    <citation type="journal article" date="2005" name="Proc. Natl. Acad. Sci. U.S.A.">
        <title>The psychrophilic lifestyle as revealed by the genome sequence of Colwellia psychrerythraea 34H through genomic and proteomic analyses.</title>
        <authorList>
            <person name="Methe B.A."/>
            <person name="Nelson K.E."/>
            <person name="Deming J.W."/>
            <person name="Momen B."/>
            <person name="Melamud E."/>
            <person name="Zhang X."/>
            <person name="Moult J."/>
            <person name="Madupu R."/>
            <person name="Nelson W.C."/>
            <person name="Dodson R.J."/>
            <person name="Brinkac L.M."/>
            <person name="Daugherty S.C."/>
            <person name="Durkin A.S."/>
            <person name="DeBoy R.T."/>
            <person name="Kolonay J.F."/>
            <person name="Sullivan S.A."/>
            <person name="Zhou L."/>
            <person name="Davidsen T.M."/>
            <person name="Wu M."/>
            <person name="Huston A.L."/>
            <person name="Lewis M."/>
            <person name="Weaver B."/>
            <person name="Weidman J.F."/>
            <person name="Khouri H."/>
            <person name="Utterback T.R."/>
            <person name="Feldblyum T.V."/>
            <person name="Fraser C.M."/>
        </authorList>
    </citation>
    <scope>NUCLEOTIDE SEQUENCE [LARGE SCALE GENOMIC DNA]</scope>
    <source>
        <strain evidence="7">34H</strain>
    </source>
</reference>
<dbReference type="Gene3D" id="3.30.1150.10">
    <property type="match status" value="1"/>
</dbReference>
<dbReference type="PROSITE" id="PS52015">
    <property type="entry name" value="TONB_CTD"/>
    <property type="match status" value="1"/>
</dbReference>
<dbReference type="RefSeq" id="WP_011045113.1">
    <property type="nucleotide sequence ID" value="NC_003910.7"/>
</dbReference>
<dbReference type="Gene3D" id="3.30.2010.10">
    <property type="entry name" value="Metalloproteases ('zincins'), catalytic domain"/>
    <property type="match status" value="1"/>
</dbReference>
<dbReference type="CDD" id="cd07341">
    <property type="entry name" value="M56_BlaR1_MecR1_like"/>
    <property type="match status" value="1"/>
</dbReference>
<dbReference type="Proteomes" id="UP000000547">
    <property type="component" value="Chromosome"/>
</dbReference>
<gene>
    <name evidence="7" type="ordered locus">CPS_4383</name>
</gene>
<dbReference type="HOGENOM" id="CLU_393667_0_0_6"/>
<sequence length="700" mass="78088">MFEQLFNSPFLYSLSLTLVHFLWQGLLVALILKSLLYIIDKNKSKLRYTLATFAMLSNAILAVLTFTMVYPDTSSGINSYLSPIPLTSLVNELTQQNALFTYQELLPSILAYSLPYLSLLWLATIAILSSKLLIEIRNVNNLPLHSSISPSLALSARFEELAKQIKLAKTPRLLISLKAEVPMAIGWLKPVVLLPASMVTGLNAAQLEMLILHELAHIRRHDYLVNFLQTLIELLFFFHPSVHWIGKQMRNEREYCSDDIAVQHCGDAIAYAHTLTDTASLCAKNHFHTIPTMAMAASGGDLKERVLRLVDHHCAPTNNTSKWLAAVSLLLALALLSMNQLLTMPFAQQLNNKFPWQEKNSINSNIASTTIAAMNFNKDNTSNRNTTLNNDSIAQQLLHREETLPDASVVELENNQNAFAVKSKNESELTTAIVEPLAISNYQDTIKAKETAQINRSATISSTKQITAGDNEVLTALRVKVQRDSRTTPQLTSAKSDLNVAKNSLSSTTNLQPLAIEKSQPQLILSSISADKFTAQPAIINSSQEGNMQLSLLNDKALNSKKDSYHKLAYNQEVNKLAEQSELYKASNTVKVGKASEIEPSKQEVLQMPTSFEAKLLNSINPVYPSLAKRRGLEMEVQVDFIIDRDGKVKDISFAQQSKLIYFKSAIRSAIRKWRFSPATINNRKVESKMTKIFSFSLHA</sequence>
<dbReference type="Pfam" id="PF03544">
    <property type="entry name" value="TonB_C"/>
    <property type="match status" value="1"/>
</dbReference>
<organism evidence="7 8">
    <name type="scientific">Colwellia psychrerythraea (strain 34H / ATCC BAA-681)</name>
    <name type="common">Vibrio psychroerythus</name>
    <dbReference type="NCBI Taxonomy" id="167879"/>
    <lineage>
        <taxon>Bacteria</taxon>
        <taxon>Pseudomonadati</taxon>
        <taxon>Pseudomonadota</taxon>
        <taxon>Gammaproteobacteria</taxon>
        <taxon>Alteromonadales</taxon>
        <taxon>Colwelliaceae</taxon>
        <taxon>Colwellia</taxon>
    </lineage>
</organism>
<feature type="domain" description="TonB C-terminal" evidence="6">
    <location>
        <begin position="609"/>
        <end position="700"/>
    </location>
</feature>
<dbReference type="GO" id="GO:0055085">
    <property type="term" value="P:transmembrane transport"/>
    <property type="evidence" value="ECO:0007669"/>
    <property type="project" value="InterPro"/>
</dbReference>
<dbReference type="KEGG" id="cps:CPS_4383"/>
<dbReference type="DNASU" id="3519006"/>
<dbReference type="PANTHER" id="PTHR34978">
    <property type="entry name" value="POSSIBLE SENSOR-TRANSDUCER PROTEIN BLAR"/>
    <property type="match status" value="1"/>
</dbReference>
<comment type="subcellular location">
    <subcellularLocation>
        <location evidence="1">Membrane</location>
        <topology evidence="1">Single-pass membrane protein</topology>
    </subcellularLocation>
</comment>
<evidence type="ECO:0000256" key="2">
    <source>
        <dbReference type="ARBA" id="ARBA00022692"/>
    </source>
</evidence>
<feature type="transmembrane region" description="Helical" evidence="5">
    <location>
        <begin position="109"/>
        <end position="128"/>
    </location>
</feature>
<dbReference type="InterPro" id="IPR037682">
    <property type="entry name" value="TonB_C"/>
</dbReference>
<dbReference type="PANTHER" id="PTHR34978:SF3">
    <property type="entry name" value="SLR0241 PROTEIN"/>
    <property type="match status" value="1"/>
</dbReference>
<proteinExistence type="predicted"/>
<keyword evidence="4 5" id="KW-0472">Membrane</keyword>
<feature type="transmembrane region" description="Helical" evidence="5">
    <location>
        <begin position="48"/>
        <end position="70"/>
    </location>
</feature>
<dbReference type="EMBL" id="CP000083">
    <property type="protein sequence ID" value="AAZ24612.1"/>
    <property type="molecule type" value="Genomic_DNA"/>
</dbReference>
<name>Q47VZ0_COLP3</name>
<evidence type="ECO:0000256" key="3">
    <source>
        <dbReference type="ARBA" id="ARBA00022989"/>
    </source>
</evidence>
<evidence type="ECO:0000256" key="5">
    <source>
        <dbReference type="SAM" id="Phobius"/>
    </source>
</evidence>
<dbReference type="STRING" id="167879.CPS_4383"/>
<evidence type="ECO:0000256" key="1">
    <source>
        <dbReference type="ARBA" id="ARBA00004167"/>
    </source>
</evidence>
<dbReference type="NCBIfam" id="TIGR01352">
    <property type="entry name" value="tonB_Cterm"/>
    <property type="match status" value="1"/>
</dbReference>
<dbReference type="AlphaFoldDB" id="Q47VZ0"/>
<dbReference type="InterPro" id="IPR052173">
    <property type="entry name" value="Beta-lactam_resp_regulator"/>
</dbReference>
<dbReference type="InterPro" id="IPR008756">
    <property type="entry name" value="Peptidase_M56"/>
</dbReference>
<dbReference type="Pfam" id="PF05569">
    <property type="entry name" value="Peptidase_M56"/>
    <property type="match status" value="1"/>
</dbReference>
<accession>Q47VZ0</accession>
<dbReference type="InterPro" id="IPR006260">
    <property type="entry name" value="TonB/TolA_C"/>
</dbReference>
<evidence type="ECO:0000313" key="7">
    <source>
        <dbReference type="EMBL" id="AAZ24612.1"/>
    </source>
</evidence>
<keyword evidence="2 5" id="KW-0812">Transmembrane</keyword>
<protein>
    <submittedName>
        <fullName evidence="7">TonB domain/peptidase M56 domain protein</fullName>
    </submittedName>
</protein>
<dbReference type="GO" id="GO:0016020">
    <property type="term" value="C:membrane"/>
    <property type="evidence" value="ECO:0007669"/>
    <property type="project" value="UniProtKB-SubCell"/>
</dbReference>
<evidence type="ECO:0000313" key="8">
    <source>
        <dbReference type="Proteomes" id="UP000000547"/>
    </source>
</evidence>
<evidence type="ECO:0000256" key="4">
    <source>
        <dbReference type="ARBA" id="ARBA00023136"/>
    </source>
</evidence>
<feature type="transmembrane region" description="Helical" evidence="5">
    <location>
        <begin position="12"/>
        <end position="36"/>
    </location>
</feature>
<evidence type="ECO:0000259" key="6">
    <source>
        <dbReference type="PROSITE" id="PS52015"/>
    </source>
</evidence>
<keyword evidence="3 5" id="KW-1133">Transmembrane helix</keyword>
<dbReference type="SUPFAM" id="SSF74653">
    <property type="entry name" value="TolA/TonB C-terminal domain"/>
    <property type="match status" value="1"/>
</dbReference>